<evidence type="ECO:0000256" key="14">
    <source>
        <dbReference type="ARBA" id="ARBA00022842"/>
    </source>
</evidence>
<dbReference type="GO" id="GO:0032263">
    <property type="term" value="P:GMP salvage"/>
    <property type="evidence" value="ECO:0007669"/>
    <property type="project" value="TreeGrafter"/>
</dbReference>
<evidence type="ECO:0000256" key="13">
    <source>
        <dbReference type="ARBA" id="ARBA00022741"/>
    </source>
</evidence>
<comment type="subcellular location">
    <subcellularLocation>
        <location evidence="3 17">Cytoplasm</location>
    </subcellularLocation>
</comment>
<evidence type="ECO:0000256" key="4">
    <source>
        <dbReference type="ARBA" id="ARBA00004669"/>
    </source>
</evidence>
<evidence type="ECO:0000256" key="3">
    <source>
        <dbReference type="ARBA" id="ARBA00004496"/>
    </source>
</evidence>
<comment type="catalytic activity">
    <reaction evidence="15">
        <text>GMP + diphosphate = guanine + 5-phospho-alpha-D-ribose 1-diphosphate</text>
        <dbReference type="Rhea" id="RHEA:25424"/>
        <dbReference type="ChEBI" id="CHEBI:16235"/>
        <dbReference type="ChEBI" id="CHEBI:33019"/>
        <dbReference type="ChEBI" id="CHEBI:58017"/>
        <dbReference type="ChEBI" id="CHEBI:58115"/>
        <dbReference type="EC" id="2.4.2.8"/>
    </reaction>
    <physiologicalReaction direction="right-to-left" evidence="15">
        <dbReference type="Rhea" id="RHEA:25426"/>
    </physiologicalReaction>
</comment>
<dbReference type="GO" id="GO:0005829">
    <property type="term" value="C:cytosol"/>
    <property type="evidence" value="ECO:0007669"/>
    <property type="project" value="TreeGrafter"/>
</dbReference>
<evidence type="ECO:0000256" key="6">
    <source>
        <dbReference type="ARBA" id="ARBA00011895"/>
    </source>
</evidence>
<dbReference type="NCBIfam" id="TIGR01203">
    <property type="entry name" value="HGPRTase"/>
    <property type="match status" value="1"/>
</dbReference>
<evidence type="ECO:0000313" key="19">
    <source>
        <dbReference type="EMBL" id="AXI02871.1"/>
    </source>
</evidence>
<dbReference type="GO" id="GO:0052657">
    <property type="term" value="F:guanine phosphoribosyltransferase activity"/>
    <property type="evidence" value="ECO:0007669"/>
    <property type="project" value="UniProtKB-ARBA"/>
</dbReference>
<evidence type="ECO:0000256" key="10">
    <source>
        <dbReference type="ARBA" id="ARBA00022679"/>
    </source>
</evidence>
<dbReference type="GO" id="GO:0000287">
    <property type="term" value="F:magnesium ion binding"/>
    <property type="evidence" value="ECO:0007669"/>
    <property type="project" value="TreeGrafter"/>
</dbReference>
<dbReference type="AlphaFoldDB" id="A0A345P6G2"/>
<dbReference type="GO" id="GO:0000166">
    <property type="term" value="F:nucleotide binding"/>
    <property type="evidence" value="ECO:0007669"/>
    <property type="project" value="UniProtKB-KW"/>
</dbReference>
<comment type="function">
    <text evidence="2">Purine salvage pathway enzyme which catalyzes the transfer of the ribosyl-5-phosphate group from 5-phospho-alpha-D-ribose 1-diphosphate (PRPP) to the N9 position of hypoxanthine to yield IMP (inosine 5'-monophosphate). To a lesser extent, can also act on guanine leading to GMP, but shows a highly less efficient activity with xanthine.</text>
</comment>
<evidence type="ECO:0000256" key="11">
    <source>
        <dbReference type="ARBA" id="ARBA00022723"/>
    </source>
</evidence>
<dbReference type="InterPro" id="IPR029057">
    <property type="entry name" value="PRTase-like"/>
</dbReference>
<evidence type="ECO:0000256" key="1">
    <source>
        <dbReference type="ARBA" id="ARBA00001946"/>
    </source>
</evidence>
<evidence type="ECO:0000313" key="20">
    <source>
        <dbReference type="Proteomes" id="UP000253940"/>
    </source>
</evidence>
<dbReference type="GO" id="GO:0006166">
    <property type="term" value="P:purine ribonucleoside salvage"/>
    <property type="evidence" value="ECO:0007669"/>
    <property type="project" value="UniProtKB-KW"/>
</dbReference>
<dbReference type="InterPro" id="IPR000836">
    <property type="entry name" value="PRTase_dom"/>
</dbReference>
<dbReference type="PANTHER" id="PTHR43340:SF1">
    <property type="entry name" value="HYPOXANTHINE PHOSPHORIBOSYLTRANSFERASE"/>
    <property type="match status" value="1"/>
</dbReference>
<evidence type="ECO:0000256" key="7">
    <source>
        <dbReference type="ARBA" id="ARBA00014105"/>
    </source>
</evidence>
<dbReference type="Pfam" id="PF00156">
    <property type="entry name" value="Pribosyltran"/>
    <property type="match status" value="1"/>
</dbReference>
<evidence type="ECO:0000256" key="17">
    <source>
        <dbReference type="RuleBase" id="RU364099"/>
    </source>
</evidence>
<evidence type="ECO:0000256" key="2">
    <source>
        <dbReference type="ARBA" id="ARBA00003637"/>
    </source>
</evidence>
<evidence type="ECO:0000256" key="9">
    <source>
        <dbReference type="ARBA" id="ARBA00022676"/>
    </source>
</evidence>
<organism evidence="19 20">
    <name type="scientific">Aquirhabdus parva</name>
    <dbReference type="NCBI Taxonomy" id="2283318"/>
    <lineage>
        <taxon>Bacteria</taxon>
        <taxon>Pseudomonadati</taxon>
        <taxon>Pseudomonadota</taxon>
        <taxon>Gammaproteobacteria</taxon>
        <taxon>Moraxellales</taxon>
        <taxon>Moraxellaceae</taxon>
        <taxon>Aquirhabdus</taxon>
    </lineage>
</organism>
<dbReference type="FunFam" id="3.40.50.2020:FF:000006">
    <property type="entry name" value="Hypoxanthine phosphoribosyltransferase"/>
    <property type="match status" value="1"/>
</dbReference>
<sequence>MSNQSSSLNASIIPSEFTNPNLEVLYTAEQIKQRVIQLGQQISQDYAGNKNLVLIGILKGSCIFMADLMRAVDLELIIDFMAVSSYKDGTVSSGDIEILKDLTHPIRGKDVIICEDIVDTGLTLFRLTEILGSRGANSIRVATLLDKPETRKKEIKIDYCGFQVPNKFVVGCGLDAAGRYRNLPFIGVVKNPSL</sequence>
<dbReference type="InterPro" id="IPR005904">
    <property type="entry name" value="Hxn_phspho_trans"/>
</dbReference>
<dbReference type="EC" id="2.4.2.8" evidence="6 17"/>
<feature type="domain" description="Phosphoribosyltransferase" evidence="18">
    <location>
        <begin position="25"/>
        <end position="176"/>
    </location>
</feature>
<evidence type="ECO:0000256" key="5">
    <source>
        <dbReference type="ARBA" id="ARBA00008391"/>
    </source>
</evidence>
<keyword evidence="9 17" id="KW-0328">Glycosyltransferase</keyword>
<keyword evidence="10 17" id="KW-0808">Transferase</keyword>
<dbReference type="GO" id="GO:0046100">
    <property type="term" value="P:hypoxanthine metabolic process"/>
    <property type="evidence" value="ECO:0007669"/>
    <property type="project" value="TreeGrafter"/>
</dbReference>
<dbReference type="Gene3D" id="3.40.50.2020">
    <property type="match status" value="1"/>
</dbReference>
<dbReference type="EMBL" id="CP031222">
    <property type="protein sequence ID" value="AXI02871.1"/>
    <property type="molecule type" value="Genomic_DNA"/>
</dbReference>
<comment type="similarity">
    <text evidence="5 17">Belongs to the purine/pyrimidine phosphoribosyltransferase family.</text>
</comment>
<keyword evidence="8 17" id="KW-0963">Cytoplasm</keyword>
<dbReference type="GO" id="GO:0032264">
    <property type="term" value="P:IMP salvage"/>
    <property type="evidence" value="ECO:0007669"/>
    <property type="project" value="UniProtKB-UniPathway"/>
</dbReference>
<dbReference type="GO" id="GO:0006178">
    <property type="term" value="P:guanine salvage"/>
    <property type="evidence" value="ECO:0007669"/>
    <property type="project" value="TreeGrafter"/>
</dbReference>
<proteinExistence type="inferred from homology"/>
<keyword evidence="11 17" id="KW-0479">Metal-binding</keyword>
<dbReference type="Proteomes" id="UP000253940">
    <property type="component" value="Chromosome"/>
</dbReference>
<dbReference type="CDD" id="cd06223">
    <property type="entry name" value="PRTases_typeI"/>
    <property type="match status" value="1"/>
</dbReference>
<dbReference type="KEGG" id="mbah:HYN46_08490"/>
<dbReference type="OrthoDB" id="9802824at2"/>
<accession>A0A345P6G2</accession>
<name>A0A345P6G2_9GAMM</name>
<evidence type="ECO:0000256" key="16">
    <source>
        <dbReference type="ARBA" id="ARBA00049402"/>
    </source>
</evidence>
<keyword evidence="13 17" id="KW-0547">Nucleotide-binding</keyword>
<evidence type="ECO:0000256" key="15">
    <source>
        <dbReference type="ARBA" id="ARBA00048811"/>
    </source>
</evidence>
<evidence type="ECO:0000259" key="18">
    <source>
        <dbReference type="Pfam" id="PF00156"/>
    </source>
</evidence>
<dbReference type="SUPFAM" id="SSF53271">
    <property type="entry name" value="PRTase-like"/>
    <property type="match status" value="1"/>
</dbReference>
<evidence type="ECO:0000256" key="12">
    <source>
        <dbReference type="ARBA" id="ARBA00022726"/>
    </source>
</evidence>
<dbReference type="PANTHER" id="PTHR43340">
    <property type="entry name" value="HYPOXANTHINE-GUANINE PHOSPHORIBOSYLTRANSFERASE"/>
    <property type="match status" value="1"/>
</dbReference>
<evidence type="ECO:0000256" key="8">
    <source>
        <dbReference type="ARBA" id="ARBA00022490"/>
    </source>
</evidence>
<reference evidence="19 20" key="1">
    <citation type="submission" date="2018-07" db="EMBL/GenBank/DDBJ databases">
        <title>Genome sequencing of Moraxellaceae gen. HYN0046.</title>
        <authorList>
            <person name="Kim M."/>
            <person name="Yi H."/>
        </authorList>
    </citation>
    <scope>NUCLEOTIDE SEQUENCE [LARGE SCALE GENOMIC DNA]</scope>
    <source>
        <strain evidence="19 20">HYN0046</strain>
    </source>
</reference>
<keyword evidence="14 17" id="KW-0460">Magnesium</keyword>
<comment type="cofactor">
    <cofactor evidence="1 17">
        <name>Mg(2+)</name>
        <dbReference type="ChEBI" id="CHEBI:18420"/>
    </cofactor>
</comment>
<dbReference type="GO" id="GO:0004422">
    <property type="term" value="F:hypoxanthine phosphoribosyltransferase activity"/>
    <property type="evidence" value="ECO:0007669"/>
    <property type="project" value="InterPro"/>
</dbReference>
<gene>
    <name evidence="19" type="primary">hpt</name>
    <name evidence="19" type="ORF">HYN46_08490</name>
</gene>
<protein>
    <recommendedName>
        <fullName evidence="7 17">Hypoxanthine phosphoribosyltransferase</fullName>
        <ecNumber evidence="6 17">2.4.2.8</ecNumber>
    </recommendedName>
</protein>
<comment type="catalytic activity">
    <reaction evidence="16">
        <text>IMP + diphosphate = hypoxanthine + 5-phospho-alpha-D-ribose 1-diphosphate</text>
        <dbReference type="Rhea" id="RHEA:17973"/>
        <dbReference type="ChEBI" id="CHEBI:17368"/>
        <dbReference type="ChEBI" id="CHEBI:33019"/>
        <dbReference type="ChEBI" id="CHEBI:58017"/>
        <dbReference type="ChEBI" id="CHEBI:58053"/>
        <dbReference type="EC" id="2.4.2.8"/>
    </reaction>
    <physiologicalReaction direction="right-to-left" evidence="16">
        <dbReference type="Rhea" id="RHEA:17975"/>
    </physiologicalReaction>
</comment>
<keyword evidence="20" id="KW-1185">Reference proteome</keyword>
<keyword evidence="12 17" id="KW-0660">Purine salvage</keyword>
<dbReference type="InterPro" id="IPR050408">
    <property type="entry name" value="HGPRT"/>
</dbReference>
<dbReference type="UniPathway" id="UPA00591">
    <property type="reaction ID" value="UER00648"/>
</dbReference>
<comment type="pathway">
    <text evidence="4 17">Purine metabolism; IMP biosynthesis via salvage pathway; IMP from hypoxanthine: step 1/1.</text>
</comment>